<feature type="non-terminal residue" evidence="1">
    <location>
        <position position="63"/>
    </location>
</feature>
<accession>A0ABU6RWA4</accession>
<dbReference type="EMBL" id="JASCZI010032337">
    <property type="protein sequence ID" value="MED6128149.1"/>
    <property type="molecule type" value="Genomic_DNA"/>
</dbReference>
<evidence type="ECO:0000313" key="1">
    <source>
        <dbReference type="EMBL" id="MED6128149.1"/>
    </source>
</evidence>
<gene>
    <name evidence="1" type="ORF">PIB30_094883</name>
</gene>
<dbReference type="Proteomes" id="UP001341840">
    <property type="component" value="Unassembled WGS sequence"/>
</dbReference>
<name>A0ABU6RWA4_9FABA</name>
<sequence length="63" mass="7332">PHGSRHLDYGHGFKTQACEFEIFSTCWLPLTCGSHGFDRFYCKSDPLHISDWTGHLFSDWIGW</sequence>
<reference evidence="1 2" key="1">
    <citation type="journal article" date="2023" name="Plants (Basel)">
        <title>Bridging the Gap: Combining Genomics and Transcriptomics Approaches to Understand Stylosanthes scabra, an Orphan Legume from the Brazilian Caatinga.</title>
        <authorList>
            <person name="Ferreira-Neto J.R.C."/>
            <person name="da Silva M.D."/>
            <person name="Binneck E."/>
            <person name="de Melo N.F."/>
            <person name="da Silva R.H."/>
            <person name="de Melo A.L.T.M."/>
            <person name="Pandolfi V."/>
            <person name="Bustamante F.O."/>
            <person name="Brasileiro-Vidal A.C."/>
            <person name="Benko-Iseppon A.M."/>
        </authorList>
    </citation>
    <scope>NUCLEOTIDE SEQUENCE [LARGE SCALE GENOMIC DNA]</scope>
    <source>
        <tissue evidence="1">Leaves</tissue>
    </source>
</reference>
<feature type="non-terminal residue" evidence="1">
    <location>
        <position position="1"/>
    </location>
</feature>
<keyword evidence="2" id="KW-1185">Reference proteome</keyword>
<organism evidence="1 2">
    <name type="scientific">Stylosanthes scabra</name>
    <dbReference type="NCBI Taxonomy" id="79078"/>
    <lineage>
        <taxon>Eukaryota</taxon>
        <taxon>Viridiplantae</taxon>
        <taxon>Streptophyta</taxon>
        <taxon>Embryophyta</taxon>
        <taxon>Tracheophyta</taxon>
        <taxon>Spermatophyta</taxon>
        <taxon>Magnoliopsida</taxon>
        <taxon>eudicotyledons</taxon>
        <taxon>Gunneridae</taxon>
        <taxon>Pentapetalae</taxon>
        <taxon>rosids</taxon>
        <taxon>fabids</taxon>
        <taxon>Fabales</taxon>
        <taxon>Fabaceae</taxon>
        <taxon>Papilionoideae</taxon>
        <taxon>50 kb inversion clade</taxon>
        <taxon>dalbergioids sensu lato</taxon>
        <taxon>Dalbergieae</taxon>
        <taxon>Pterocarpus clade</taxon>
        <taxon>Stylosanthes</taxon>
    </lineage>
</organism>
<protein>
    <submittedName>
        <fullName evidence="1">Uncharacterized protein</fullName>
    </submittedName>
</protein>
<proteinExistence type="predicted"/>
<comment type="caution">
    <text evidence="1">The sequence shown here is derived from an EMBL/GenBank/DDBJ whole genome shotgun (WGS) entry which is preliminary data.</text>
</comment>
<evidence type="ECO:0000313" key="2">
    <source>
        <dbReference type="Proteomes" id="UP001341840"/>
    </source>
</evidence>